<reference evidence="1" key="1">
    <citation type="submission" date="2020-08" db="EMBL/GenBank/DDBJ databases">
        <title>Multicomponent nature underlies the extraordinary mechanical properties of spider dragline silk.</title>
        <authorList>
            <person name="Kono N."/>
            <person name="Nakamura H."/>
            <person name="Mori M."/>
            <person name="Yoshida Y."/>
            <person name="Ohtoshi R."/>
            <person name="Malay A.D."/>
            <person name="Moran D.A.P."/>
            <person name="Tomita M."/>
            <person name="Numata K."/>
            <person name="Arakawa K."/>
        </authorList>
    </citation>
    <scope>NUCLEOTIDE SEQUENCE</scope>
</reference>
<dbReference type="AlphaFoldDB" id="A0A8X6RPY0"/>
<dbReference type="Proteomes" id="UP000887159">
    <property type="component" value="Unassembled WGS sequence"/>
</dbReference>
<proteinExistence type="predicted"/>
<dbReference type="EMBL" id="BMAU01021202">
    <property type="protein sequence ID" value="GFX98405.1"/>
    <property type="molecule type" value="Genomic_DNA"/>
</dbReference>
<accession>A0A8X6RPY0</accession>
<organism evidence="1 2">
    <name type="scientific">Trichonephila clavipes</name>
    <name type="common">Golden silk orbweaver</name>
    <name type="synonym">Nephila clavipes</name>
    <dbReference type="NCBI Taxonomy" id="2585209"/>
    <lineage>
        <taxon>Eukaryota</taxon>
        <taxon>Metazoa</taxon>
        <taxon>Ecdysozoa</taxon>
        <taxon>Arthropoda</taxon>
        <taxon>Chelicerata</taxon>
        <taxon>Arachnida</taxon>
        <taxon>Araneae</taxon>
        <taxon>Araneomorphae</taxon>
        <taxon>Entelegynae</taxon>
        <taxon>Araneoidea</taxon>
        <taxon>Nephilidae</taxon>
        <taxon>Trichonephila</taxon>
    </lineage>
</organism>
<keyword evidence="2" id="KW-1185">Reference proteome</keyword>
<sequence>MIWGAISYHTRSTRGSPKHTDSEFVRQSDNSTYSTVIQGRVLRRDKAHPHTAVVTQRVLQNVDMLSWSTISPSLSQLGNVWDINERQLQNHPQSALTFPVLTQQLQKAFNSIAQIEIRHLYDTGMYACRLGFKILRVTPAINITAFPHT</sequence>
<dbReference type="InterPro" id="IPR036397">
    <property type="entry name" value="RNaseH_sf"/>
</dbReference>
<dbReference type="Gene3D" id="3.30.420.10">
    <property type="entry name" value="Ribonuclease H-like superfamily/Ribonuclease H"/>
    <property type="match status" value="1"/>
</dbReference>
<evidence type="ECO:0000313" key="1">
    <source>
        <dbReference type="EMBL" id="GFX98405.1"/>
    </source>
</evidence>
<name>A0A8X6RPY0_TRICX</name>
<protein>
    <submittedName>
        <fullName evidence="1">Uncharacterized protein</fullName>
    </submittedName>
</protein>
<dbReference type="GO" id="GO:0003676">
    <property type="term" value="F:nucleic acid binding"/>
    <property type="evidence" value="ECO:0007669"/>
    <property type="project" value="InterPro"/>
</dbReference>
<gene>
    <name evidence="1" type="primary">AVEN_221883_1</name>
    <name evidence="1" type="ORF">TNCV_4001741</name>
</gene>
<comment type="caution">
    <text evidence="1">The sequence shown here is derived from an EMBL/GenBank/DDBJ whole genome shotgun (WGS) entry which is preliminary data.</text>
</comment>
<evidence type="ECO:0000313" key="2">
    <source>
        <dbReference type="Proteomes" id="UP000887159"/>
    </source>
</evidence>